<evidence type="ECO:0000259" key="1">
    <source>
        <dbReference type="Pfam" id="PF12697"/>
    </source>
</evidence>
<proteinExistence type="predicted"/>
<dbReference type="GO" id="GO:0016787">
    <property type="term" value="F:hydrolase activity"/>
    <property type="evidence" value="ECO:0007669"/>
    <property type="project" value="UniProtKB-KW"/>
</dbReference>
<dbReference type="EMBL" id="BAAAZW010000001">
    <property type="protein sequence ID" value="GAA3949513.1"/>
    <property type="molecule type" value="Genomic_DNA"/>
</dbReference>
<name>A0ABP7NLG7_9ACTN</name>
<dbReference type="PANTHER" id="PTHR43689:SF8">
    <property type="entry name" value="ALPHA_BETA-HYDROLASES SUPERFAMILY PROTEIN"/>
    <property type="match status" value="1"/>
</dbReference>
<dbReference type="PANTHER" id="PTHR43689">
    <property type="entry name" value="HYDROLASE"/>
    <property type="match status" value="1"/>
</dbReference>
<feature type="domain" description="AB hydrolase-1" evidence="1">
    <location>
        <begin position="57"/>
        <end position="300"/>
    </location>
</feature>
<dbReference type="InterPro" id="IPR029058">
    <property type="entry name" value="AB_hydrolase_fold"/>
</dbReference>
<reference evidence="3" key="1">
    <citation type="journal article" date="2019" name="Int. J. Syst. Evol. Microbiol.">
        <title>The Global Catalogue of Microorganisms (GCM) 10K type strain sequencing project: providing services to taxonomists for standard genome sequencing and annotation.</title>
        <authorList>
            <consortium name="The Broad Institute Genomics Platform"/>
            <consortium name="The Broad Institute Genome Sequencing Center for Infectious Disease"/>
            <person name="Wu L."/>
            <person name="Ma J."/>
        </authorList>
    </citation>
    <scope>NUCLEOTIDE SEQUENCE [LARGE SCALE GENOMIC DNA]</scope>
    <source>
        <strain evidence="3">JCM 16923</strain>
    </source>
</reference>
<gene>
    <name evidence="2" type="ORF">GCM10022231_03800</name>
</gene>
<dbReference type="Gene3D" id="3.40.50.1820">
    <property type="entry name" value="alpha/beta hydrolase"/>
    <property type="match status" value="1"/>
</dbReference>
<comment type="caution">
    <text evidence="2">The sequence shown here is derived from an EMBL/GenBank/DDBJ whole genome shotgun (WGS) entry which is preliminary data.</text>
</comment>
<sequence>MSRQYYRDQKSWRDLQRFLPERLRLTVDTEPDEEFWDWRGNDVHLDCYRNPVAPAKVLLHHGVGTNGRQMTLILGAPLARRGYEVISVDDLGYGMTGVAPGGPFTYADWVQLTLDLIAAERARDDRPIVLYGLSAGGMLAYHVAAALPKDSLAGIVGMTFLDQRVRRVRDGTAHDLLTSRLGVPAMGLVADTPLGRLRYPMRAASKMSKLVNNREAMRVLNKDKSSASNAMTLAFLSSYMTYAPATEPAEFDTCPVLLTQPAEDRWTPEELSEPVLSAIRKVPVEVTRLAGAGHYPLEDPGLHQLEGAVADFVARTTA</sequence>
<keyword evidence="3" id="KW-1185">Reference proteome</keyword>
<accession>A0ABP7NLG7</accession>
<dbReference type="InterPro" id="IPR000073">
    <property type="entry name" value="AB_hydrolase_1"/>
</dbReference>
<dbReference type="SUPFAM" id="SSF53474">
    <property type="entry name" value="alpha/beta-Hydrolases"/>
    <property type="match status" value="1"/>
</dbReference>
<evidence type="ECO:0000313" key="3">
    <source>
        <dbReference type="Proteomes" id="UP001418444"/>
    </source>
</evidence>
<protein>
    <submittedName>
        <fullName evidence="2">Alpha/beta fold hydrolase</fullName>
    </submittedName>
</protein>
<evidence type="ECO:0000313" key="2">
    <source>
        <dbReference type="EMBL" id="GAA3949513.1"/>
    </source>
</evidence>
<dbReference type="Proteomes" id="UP001418444">
    <property type="component" value="Unassembled WGS sequence"/>
</dbReference>
<dbReference type="Pfam" id="PF12697">
    <property type="entry name" value="Abhydrolase_6"/>
    <property type="match status" value="1"/>
</dbReference>
<dbReference type="RefSeq" id="WP_344780014.1">
    <property type="nucleotide sequence ID" value="NZ_BAAAZW010000001.1"/>
</dbReference>
<keyword evidence="2" id="KW-0378">Hydrolase</keyword>
<organism evidence="2 3">
    <name type="scientific">Gordonia caeni</name>
    <dbReference type="NCBI Taxonomy" id="1007097"/>
    <lineage>
        <taxon>Bacteria</taxon>
        <taxon>Bacillati</taxon>
        <taxon>Actinomycetota</taxon>
        <taxon>Actinomycetes</taxon>
        <taxon>Mycobacteriales</taxon>
        <taxon>Gordoniaceae</taxon>
        <taxon>Gordonia</taxon>
    </lineage>
</organism>